<comment type="caution">
    <text evidence="6">The sequence shown here is derived from an EMBL/GenBank/DDBJ whole genome shotgun (WGS) entry which is preliminary data.</text>
</comment>
<organism evidence="6 7">
    <name type="scientific">Paenibacillus hunanensis</name>
    <dbReference type="NCBI Taxonomy" id="539262"/>
    <lineage>
        <taxon>Bacteria</taxon>
        <taxon>Bacillati</taxon>
        <taxon>Bacillota</taxon>
        <taxon>Bacilli</taxon>
        <taxon>Bacillales</taxon>
        <taxon>Paenibacillaceae</taxon>
        <taxon>Paenibacillus</taxon>
    </lineage>
</organism>
<dbReference type="EMBL" id="JAVDQH010000001">
    <property type="protein sequence ID" value="MDR6242224.1"/>
    <property type="molecule type" value="Genomic_DNA"/>
</dbReference>
<dbReference type="PANTHER" id="PTHR48105">
    <property type="entry name" value="THIOREDOXIN REDUCTASE 1-RELATED-RELATED"/>
    <property type="match status" value="1"/>
</dbReference>
<evidence type="ECO:0000256" key="4">
    <source>
        <dbReference type="ARBA" id="ARBA00023002"/>
    </source>
</evidence>
<sequence>MIYDCVIIGGGPAGLNAALVLGRAKRKVVIVDDGQPRNRVTHESHGYLTRDRIKPAEFRRIAYEEVLHYPSVEHRVAIAEKAERLDNGHFRIELNDGQQLTTRKLLFTTGIKEVLPDIQGVTDCYGQSLFNCPFCDGWEQRDQPLAVIGMEDRIMHLTKMVHTWSQDIVVFTNGASVLEPEQQLELQGKGITVITTPIAHLEHRDGKLQRVILSDGETVERSGGFVMPQFLPKATFHDTLGYELNEQSYIGVDEMGRTSVEGLYSAGDAAFKGPSQLIIAAAQGSLTGAMIHGALMEEEWSLQPANS</sequence>
<keyword evidence="4" id="KW-0560">Oxidoreductase</keyword>
<dbReference type="InterPro" id="IPR050097">
    <property type="entry name" value="Ferredoxin-NADP_redctase_2"/>
</dbReference>
<reference evidence="6 7" key="1">
    <citation type="submission" date="2023-07" db="EMBL/GenBank/DDBJ databases">
        <title>Genomic Encyclopedia of Type Strains, Phase IV (KMG-IV): sequencing the most valuable type-strain genomes for metagenomic binning, comparative biology and taxonomic classification.</title>
        <authorList>
            <person name="Goeker M."/>
        </authorList>
    </citation>
    <scope>NUCLEOTIDE SEQUENCE [LARGE SCALE GENOMIC DNA]</scope>
    <source>
        <strain evidence="6 7">DSM 22170</strain>
    </source>
</reference>
<comment type="subunit">
    <text evidence="2">Homodimer.</text>
</comment>
<evidence type="ECO:0000256" key="3">
    <source>
        <dbReference type="ARBA" id="ARBA00022630"/>
    </source>
</evidence>
<comment type="cofactor">
    <cofactor evidence="1">
        <name>FAD</name>
        <dbReference type="ChEBI" id="CHEBI:57692"/>
    </cofactor>
</comment>
<dbReference type="InterPro" id="IPR023753">
    <property type="entry name" value="FAD/NAD-binding_dom"/>
</dbReference>
<dbReference type="SUPFAM" id="SSF51905">
    <property type="entry name" value="FAD/NAD(P)-binding domain"/>
    <property type="match status" value="1"/>
</dbReference>
<dbReference type="InterPro" id="IPR036188">
    <property type="entry name" value="FAD/NAD-bd_sf"/>
</dbReference>
<evidence type="ECO:0000259" key="5">
    <source>
        <dbReference type="Pfam" id="PF07992"/>
    </source>
</evidence>
<keyword evidence="3" id="KW-0285">Flavoprotein</keyword>
<evidence type="ECO:0000256" key="1">
    <source>
        <dbReference type="ARBA" id="ARBA00001974"/>
    </source>
</evidence>
<keyword evidence="7" id="KW-1185">Reference proteome</keyword>
<evidence type="ECO:0000313" key="7">
    <source>
        <dbReference type="Proteomes" id="UP001185028"/>
    </source>
</evidence>
<dbReference type="Proteomes" id="UP001185028">
    <property type="component" value="Unassembled WGS sequence"/>
</dbReference>
<feature type="domain" description="FAD/NAD(P)-binding" evidence="5">
    <location>
        <begin position="3"/>
        <end position="284"/>
    </location>
</feature>
<protein>
    <submittedName>
        <fullName evidence="6">Thioredoxin reductase</fullName>
    </submittedName>
</protein>
<dbReference type="Pfam" id="PF07992">
    <property type="entry name" value="Pyr_redox_2"/>
    <property type="match status" value="1"/>
</dbReference>
<dbReference type="PRINTS" id="PR00469">
    <property type="entry name" value="PNDRDTASEII"/>
</dbReference>
<evidence type="ECO:0000256" key="2">
    <source>
        <dbReference type="ARBA" id="ARBA00011738"/>
    </source>
</evidence>
<gene>
    <name evidence="6" type="ORF">JOC58_000108</name>
</gene>
<dbReference type="Gene3D" id="3.50.50.60">
    <property type="entry name" value="FAD/NAD(P)-binding domain"/>
    <property type="match status" value="2"/>
</dbReference>
<accession>A0ABU1ISS6</accession>
<name>A0ABU1ISS6_9BACL</name>
<evidence type="ECO:0000313" key="6">
    <source>
        <dbReference type="EMBL" id="MDR6242224.1"/>
    </source>
</evidence>
<proteinExistence type="predicted"/>
<dbReference type="PRINTS" id="PR00368">
    <property type="entry name" value="FADPNR"/>
</dbReference>
<dbReference type="RefSeq" id="WP_188774706.1">
    <property type="nucleotide sequence ID" value="NZ_BMMB01000003.1"/>
</dbReference>